<feature type="non-terminal residue" evidence="1">
    <location>
        <position position="55"/>
    </location>
</feature>
<name>A0A392SZT5_9FABA</name>
<evidence type="ECO:0000313" key="1">
    <source>
        <dbReference type="EMBL" id="MCI54391.1"/>
    </source>
</evidence>
<accession>A0A392SZT5</accession>
<sequence>MTAQGSGGERRDQIGEFIPFEDSEAVVVNGSCCYHQGLCLSSMVEFVVNGEREYD</sequence>
<dbReference type="Proteomes" id="UP000265520">
    <property type="component" value="Unassembled WGS sequence"/>
</dbReference>
<organism evidence="1 2">
    <name type="scientific">Trifolium medium</name>
    <dbReference type="NCBI Taxonomy" id="97028"/>
    <lineage>
        <taxon>Eukaryota</taxon>
        <taxon>Viridiplantae</taxon>
        <taxon>Streptophyta</taxon>
        <taxon>Embryophyta</taxon>
        <taxon>Tracheophyta</taxon>
        <taxon>Spermatophyta</taxon>
        <taxon>Magnoliopsida</taxon>
        <taxon>eudicotyledons</taxon>
        <taxon>Gunneridae</taxon>
        <taxon>Pentapetalae</taxon>
        <taxon>rosids</taxon>
        <taxon>fabids</taxon>
        <taxon>Fabales</taxon>
        <taxon>Fabaceae</taxon>
        <taxon>Papilionoideae</taxon>
        <taxon>50 kb inversion clade</taxon>
        <taxon>NPAAA clade</taxon>
        <taxon>Hologalegina</taxon>
        <taxon>IRL clade</taxon>
        <taxon>Trifolieae</taxon>
        <taxon>Trifolium</taxon>
    </lineage>
</organism>
<reference evidence="1 2" key="1">
    <citation type="journal article" date="2018" name="Front. Plant Sci.">
        <title>Red Clover (Trifolium pratense) and Zigzag Clover (T. medium) - A Picture of Genomic Similarities and Differences.</title>
        <authorList>
            <person name="Dluhosova J."/>
            <person name="Istvanek J."/>
            <person name="Nedelnik J."/>
            <person name="Repkova J."/>
        </authorList>
    </citation>
    <scope>NUCLEOTIDE SEQUENCE [LARGE SCALE GENOMIC DNA]</scope>
    <source>
        <strain evidence="2">cv. 10/8</strain>
        <tissue evidence="1">Leaf</tissue>
    </source>
</reference>
<evidence type="ECO:0000313" key="2">
    <source>
        <dbReference type="Proteomes" id="UP000265520"/>
    </source>
</evidence>
<proteinExistence type="predicted"/>
<comment type="caution">
    <text evidence="1">The sequence shown here is derived from an EMBL/GenBank/DDBJ whole genome shotgun (WGS) entry which is preliminary data.</text>
</comment>
<dbReference type="AlphaFoldDB" id="A0A392SZT5"/>
<dbReference type="EMBL" id="LXQA010478540">
    <property type="protein sequence ID" value="MCI54391.1"/>
    <property type="molecule type" value="Genomic_DNA"/>
</dbReference>
<protein>
    <submittedName>
        <fullName evidence="1">Uncharacterized protein</fullName>
    </submittedName>
</protein>
<keyword evidence="2" id="KW-1185">Reference proteome</keyword>